<name>A0A9N8NZW0_9FLAO</name>
<dbReference type="InterPro" id="IPR014362">
    <property type="entry name" value="Glu_DH"/>
</dbReference>
<feature type="binding site" evidence="7">
    <location>
        <position position="209"/>
    </location>
    <ligand>
        <name>NAD(+)</name>
        <dbReference type="ChEBI" id="CHEBI:57540"/>
    </ligand>
</feature>
<dbReference type="PANTHER" id="PTHR43571">
    <property type="entry name" value="NADP-SPECIFIC GLUTAMATE DEHYDROGENASE 1-RELATED"/>
    <property type="match status" value="1"/>
</dbReference>
<dbReference type="InterPro" id="IPR006095">
    <property type="entry name" value="Glu/Leu/Phe/Val/Trp_DH"/>
</dbReference>
<dbReference type="GO" id="GO:0004354">
    <property type="term" value="F:glutamate dehydrogenase (NADP+) activity"/>
    <property type="evidence" value="ECO:0007669"/>
    <property type="project" value="TreeGrafter"/>
</dbReference>
<dbReference type="GO" id="GO:0000166">
    <property type="term" value="F:nucleotide binding"/>
    <property type="evidence" value="ECO:0007669"/>
    <property type="project" value="UniProtKB-KW"/>
</dbReference>
<evidence type="ECO:0000256" key="8">
    <source>
        <dbReference type="PIRSR" id="PIRSR000185-3"/>
    </source>
</evidence>
<evidence type="ECO:0000313" key="12">
    <source>
        <dbReference type="Proteomes" id="UP000533639"/>
    </source>
</evidence>
<evidence type="ECO:0000256" key="1">
    <source>
        <dbReference type="ARBA" id="ARBA00006382"/>
    </source>
</evidence>
<dbReference type="FunFam" id="3.40.50.720:FF:000030">
    <property type="entry name" value="Glutamate dehydrogenase"/>
    <property type="match status" value="1"/>
</dbReference>
<evidence type="ECO:0000256" key="7">
    <source>
        <dbReference type="PIRSR" id="PIRSR000185-2"/>
    </source>
</evidence>
<dbReference type="InterPro" id="IPR006097">
    <property type="entry name" value="Glu/Leu/Phe/Val/Trp_DH_dimer"/>
</dbReference>
<protein>
    <recommendedName>
        <fullName evidence="5">Glutamate dehydrogenase</fullName>
    </recommendedName>
</protein>
<dbReference type="GO" id="GO:0005829">
    <property type="term" value="C:cytosol"/>
    <property type="evidence" value="ECO:0007669"/>
    <property type="project" value="TreeGrafter"/>
</dbReference>
<dbReference type="SUPFAM" id="SSF51735">
    <property type="entry name" value="NAD(P)-binding Rossmann-fold domains"/>
    <property type="match status" value="1"/>
</dbReference>
<dbReference type="NCBIfam" id="NF010633">
    <property type="entry name" value="PRK14030.1"/>
    <property type="match status" value="1"/>
</dbReference>
<dbReference type="RefSeq" id="WP_053473359.1">
    <property type="nucleotide sequence ID" value="NZ_CAIJDE010000017.1"/>
</dbReference>
<dbReference type="CDD" id="cd05313">
    <property type="entry name" value="NAD_bind_2_Glu_DH"/>
    <property type="match status" value="1"/>
</dbReference>
<dbReference type="EMBL" id="CAIJDE010000017">
    <property type="protein sequence ID" value="CAC9972363.1"/>
    <property type="molecule type" value="Genomic_DNA"/>
</dbReference>
<comment type="caution">
    <text evidence="11">The sequence shown here is derived from an EMBL/GenBank/DDBJ whole genome shotgun (WGS) entry which is preliminary data.</text>
</comment>
<dbReference type="FunFam" id="1.10.285.10:FF:000001">
    <property type="entry name" value="Glutamate dehydrogenase"/>
    <property type="match status" value="1"/>
</dbReference>
<dbReference type="InterPro" id="IPR046346">
    <property type="entry name" value="Aminoacid_DH-like_N_sf"/>
</dbReference>
<feature type="binding site" evidence="7">
    <location>
        <position position="240"/>
    </location>
    <ligand>
        <name>NAD(+)</name>
        <dbReference type="ChEBI" id="CHEBI:57540"/>
    </ligand>
</feature>
<feature type="active site" description="Proton donor" evidence="6">
    <location>
        <position position="126"/>
    </location>
</feature>
<evidence type="ECO:0000256" key="5">
    <source>
        <dbReference type="PIRNR" id="PIRNR000185"/>
    </source>
</evidence>
<dbReference type="GO" id="GO:0006537">
    <property type="term" value="P:glutamate biosynthetic process"/>
    <property type="evidence" value="ECO:0007669"/>
    <property type="project" value="UniProtKB-ARBA"/>
</dbReference>
<dbReference type="PRINTS" id="PR00082">
    <property type="entry name" value="GLFDHDRGNASE"/>
</dbReference>
<evidence type="ECO:0000313" key="11">
    <source>
        <dbReference type="EMBL" id="CAC9972363.1"/>
    </source>
</evidence>
<evidence type="ECO:0000256" key="6">
    <source>
        <dbReference type="PIRSR" id="PIRSR000185-1"/>
    </source>
</evidence>
<feature type="site" description="Important for catalysis" evidence="8">
    <location>
        <position position="166"/>
    </location>
</feature>
<organism evidence="11 12">
    <name type="scientific">Flavobacterium panici</name>
    <dbReference type="NCBI Taxonomy" id="2654843"/>
    <lineage>
        <taxon>Bacteria</taxon>
        <taxon>Pseudomonadati</taxon>
        <taxon>Bacteroidota</taxon>
        <taxon>Flavobacteriia</taxon>
        <taxon>Flavobacteriales</taxon>
        <taxon>Flavobacteriaceae</taxon>
        <taxon>Flavobacterium</taxon>
    </lineage>
</organism>
<dbReference type="NCBIfam" id="NF006929">
    <property type="entry name" value="PRK09414.1"/>
    <property type="match status" value="1"/>
</dbReference>
<dbReference type="Gene3D" id="3.40.50.720">
    <property type="entry name" value="NAD(P)-binding Rossmann-like Domain"/>
    <property type="match status" value="1"/>
</dbReference>
<keyword evidence="12" id="KW-1185">Reference proteome</keyword>
<feature type="binding site" evidence="7">
    <location>
        <position position="165"/>
    </location>
    <ligand>
        <name>substrate</name>
    </ligand>
</feature>
<dbReference type="Pfam" id="PF02812">
    <property type="entry name" value="ELFV_dehydrog_N"/>
    <property type="match status" value="1"/>
</dbReference>
<dbReference type="InterPro" id="IPR033922">
    <property type="entry name" value="NAD_bind_Glu_DH"/>
</dbReference>
<evidence type="ECO:0000259" key="10">
    <source>
        <dbReference type="SMART" id="SM00839"/>
    </source>
</evidence>
<gene>
    <name evidence="11" type="primary">gdhA</name>
    <name evidence="11" type="ORF">FLAPXU55_00039</name>
</gene>
<dbReference type="Pfam" id="PF00208">
    <property type="entry name" value="ELFV_dehydrog"/>
    <property type="match status" value="1"/>
</dbReference>
<keyword evidence="3 5" id="KW-0560">Oxidoreductase</keyword>
<feature type="domain" description="Glutamate/phenylalanine/leucine/valine/L-tryptophan dehydrogenase C-terminal" evidence="10">
    <location>
        <begin position="202"/>
        <end position="445"/>
    </location>
</feature>
<dbReference type="PROSITE" id="PS00074">
    <property type="entry name" value="GLFV_DEHYDROGENASE"/>
    <property type="match status" value="1"/>
</dbReference>
<dbReference type="FunFam" id="3.40.50.10860:FF:000002">
    <property type="entry name" value="Glutamate dehydrogenase"/>
    <property type="match status" value="1"/>
</dbReference>
<dbReference type="InterPro" id="IPR036291">
    <property type="entry name" value="NAD(P)-bd_dom_sf"/>
</dbReference>
<dbReference type="InterPro" id="IPR006096">
    <property type="entry name" value="Glu/Leu/Phe/Val/Trp_DH_C"/>
</dbReference>
<comment type="subunit">
    <text evidence="2">Homohexamer.</text>
</comment>
<dbReference type="PANTHER" id="PTHR43571:SF1">
    <property type="entry name" value="NADP-SPECIFIC GLUTAMATE DEHYDROGENASE 1-RELATED"/>
    <property type="match status" value="1"/>
</dbReference>
<proteinExistence type="inferred from homology"/>
<evidence type="ECO:0000256" key="9">
    <source>
        <dbReference type="RuleBase" id="RU004417"/>
    </source>
</evidence>
<dbReference type="InterPro" id="IPR033524">
    <property type="entry name" value="Glu/Leu/Phe/Val_DH_AS"/>
</dbReference>
<keyword evidence="4 7" id="KW-0520">NAD</keyword>
<keyword evidence="7" id="KW-0547">Nucleotide-binding</keyword>
<dbReference type="PIRSF" id="PIRSF000185">
    <property type="entry name" value="Glu_DH"/>
    <property type="match status" value="1"/>
</dbReference>
<evidence type="ECO:0000256" key="2">
    <source>
        <dbReference type="ARBA" id="ARBA00011643"/>
    </source>
</evidence>
<feature type="binding site" evidence="7">
    <location>
        <position position="111"/>
    </location>
    <ligand>
        <name>substrate</name>
    </ligand>
</feature>
<feature type="binding site" evidence="7">
    <location>
        <position position="379"/>
    </location>
    <ligand>
        <name>substrate</name>
    </ligand>
</feature>
<dbReference type="AlphaFoldDB" id="A0A9N8NZW0"/>
<reference evidence="11 12" key="1">
    <citation type="submission" date="2020-06" db="EMBL/GenBank/DDBJ databases">
        <authorList>
            <person name="Criscuolo A."/>
        </authorList>
    </citation>
    <scope>NUCLEOTIDE SEQUENCE [LARGE SCALE GENOMIC DNA]</scope>
    <source>
        <strain evidence="11">PXU-55</strain>
    </source>
</reference>
<sequence>MEQKINEFMALVESKNPNEPEFLQAVREFAETVIPFIAERKKYDGKNLLLRIAEPERSIIFRVPWVDDKGEIIVNRGFRIQMNSAIGPYKGGIRFHHTVNLSVLKFLAFEQVFKNSLTTLPMGGGKGGSDFDPEGKSDAEIMRFCQSFMTELCRHIGPDLDVPAGDIGVGAREIGYLFGQYKRIRNEFTGVLTGKGLAYGGSLIRPEATGYGVVYFTDQMLRTIGHEIKGKRVAISGFGNVAWGVALKVNELGGKVVTISGPDGYILDEEGISGEKIDYMVEMRATGDNRAERYLERYPNAIFHKGKSPWEVKVDIAIPCATQNELNGDDAKKLIDNGVLCVTEAANMPSTLDAIKLFLDNKVLFAPGKAANAGGVAASGLEMTQNSIRLNWTSEEVDLRLKDIMVGIHNQCKKYGAEENGYVNYVKGANIAGFVKVADAMLAQGVV</sequence>
<dbReference type="Gene3D" id="1.10.285.10">
    <property type="entry name" value="Glutamate Dehydrogenase, chain A, domain 3"/>
    <property type="match status" value="2"/>
</dbReference>
<dbReference type="InterPro" id="IPR050724">
    <property type="entry name" value="Glu_Leu_Phe_Val_DH"/>
</dbReference>
<evidence type="ECO:0000256" key="3">
    <source>
        <dbReference type="ARBA" id="ARBA00023002"/>
    </source>
</evidence>
<accession>A0A9N8NZW0</accession>
<comment type="similarity">
    <text evidence="1 5 9">Belongs to the Glu/Leu/Phe/Val dehydrogenases family.</text>
</comment>
<dbReference type="Gene3D" id="3.40.50.10860">
    <property type="entry name" value="Leucine Dehydrogenase, chain A, domain 1"/>
    <property type="match status" value="1"/>
</dbReference>
<feature type="binding site" evidence="7">
    <location>
        <position position="90"/>
    </location>
    <ligand>
        <name>substrate</name>
    </ligand>
</feature>
<dbReference type="SUPFAM" id="SSF53223">
    <property type="entry name" value="Aminoacid dehydrogenase-like, N-terminal domain"/>
    <property type="match status" value="1"/>
</dbReference>
<dbReference type="Proteomes" id="UP000533639">
    <property type="component" value="Unassembled WGS sequence"/>
</dbReference>
<dbReference type="SMART" id="SM00839">
    <property type="entry name" value="ELFV_dehydrog"/>
    <property type="match status" value="1"/>
</dbReference>
<feature type="binding site" evidence="7">
    <location>
        <position position="114"/>
    </location>
    <ligand>
        <name>substrate</name>
    </ligand>
</feature>
<evidence type="ECO:0000256" key="4">
    <source>
        <dbReference type="ARBA" id="ARBA00023027"/>
    </source>
</evidence>